<dbReference type="InterPro" id="IPR041154">
    <property type="entry name" value="AglB_P1"/>
</dbReference>
<dbReference type="Gene3D" id="2.60.40.3390">
    <property type="match status" value="1"/>
</dbReference>
<feature type="transmembrane region" description="Helical" evidence="18">
    <location>
        <begin position="480"/>
        <end position="498"/>
    </location>
</feature>
<evidence type="ECO:0000256" key="8">
    <source>
        <dbReference type="ARBA" id="ARBA00022679"/>
    </source>
</evidence>
<evidence type="ECO:0000256" key="16">
    <source>
        <dbReference type="ARBA" id="ARBA00034066"/>
    </source>
</evidence>
<dbReference type="UniPathway" id="UPA00378"/>
<keyword evidence="14" id="KW-0464">Manganese</keyword>
<evidence type="ECO:0000256" key="1">
    <source>
        <dbReference type="ARBA" id="ARBA00001936"/>
    </source>
</evidence>
<feature type="transmembrane region" description="Helical" evidence="18">
    <location>
        <begin position="268"/>
        <end position="288"/>
    </location>
</feature>
<reference evidence="22 23" key="1">
    <citation type="submission" date="2019-01" db="EMBL/GenBank/DDBJ databases">
        <title>Halorientalis sp. F13-25 a new haloarchaeum isolated from hypersaline water.</title>
        <authorList>
            <person name="Ana D.-V."/>
            <person name="Cristina S.-P."/>
            <person name="Antonio V."/>
        </authorList>
    </citation>
    <scope>NUCLEOTIDE SEQUENCE [LARGE SCALE GENOMIC DNA]</scope>
    <source>
        <strain evidence="22 23">F13-25</strain>
    </source>
</reference>
<dbReference type="InterPro" id="IPR003674">
    <property type="entry name" value="Oligo_trans_STT3"/>
</dbReference>
<dbReference type="GO" id="GO:0004576">
    <property type="term" value="F:oligosaccharyl transferase activity"/>
    <property type="evidence" value="ECO:0007669"/>
    <property type="project" value="InterPro"/>
</dbReference>
<evidence type="ECO:0000259" key="21">
    <source>
        <dbReference type="Pfam" id="PF22627"/>
    </source>
</evidence>
<evidence type="ECO:0000256" key="9">
    <source>
        <dbReference type="ARBA" id="ARBA00022692"/>
    </source>
</evidence>
<feature type="transmembrane region" description="Helical" evidence="18">
    <location>
        <begin position="426"/>
        <end position="443"/>
    </location>
</feature>
<evidence type="ECO:0000256" key="12">
    <source>
        <dbReference type="ARBA" id="ARBA00022989"/>
    </source>
</evidence>
<evidence type="ECO:0000256" key="13">
    <source>
        <dbReference type="ARBA" id="ARBA00023136"/>
    </source>
</evidence>
<dbReference type="AlphaFoldDB" id="A0A498L2J4"/>
<dbReference type="NCBIfam" id="TIGR04154">
    <property type="entry name" value="archaeo_STT3"/>
    <property type="match status" value="1"/>
</dbReference>
<feature type="transmembrane region" description="Helical" evidence="18">
    <location>
        <begin position="331"/>
        <end position="352"/>
    </location>
</feature>
<keyword evidence="12 18" id="KW-1133">Transmembrane helix</keyword>
<evidence type="ECO:0000256" key="5">
    <source>
        <dbReference type="ARBA" id="ARBA00010810"/>
    </source>
</evidence>
<feature type="transmembrane region" description="Helical" evidence="18">
    <location>
        <begin position="243"/>
        <end position="261"/>
    </location>
</feature>
<evidence type="ECO:0000256" key="3">
    <source>
        <dbReference type="ARBA" id="ARBA00004651"/>
    </source>
</evidence>
<dbReference type="Pfam" id="PF02516">
    <property type="entry name" value="STT3"/>
    <property type="match status" value="1"/>
</dbReference>
<dbReference type="Gene3D" id="3.40.50.12610">
    <property type="match status" value="1"/>
</dbReference>
<protein>
    <recommendedName>
        <fullName evidence="6">dolichyl-phosphooligosaccharide-protein glycotransferase</fullName>
        <ecNumber evidence="6">2.4.99.21</ecNumber>
    </recommendedName>
    <alternativeName>
        <fullName evidence="15">Oligosaccharyl transferase</fullName>
    </alternativeName>
</protein>
<evidence type="ECO:0000256" key="4">
    <source>
        <dbReference type="ARBA" id="ARBA00004922"/>
    </source>
</evidence>
<evidence type="ECO:0000256" key="7">
    <source>
        <dbReference type="ARBA" id="ARBA00022676"/>
    </source>
</evidence>
<feature type="transmembrane region" description="Helical" evidence="18">
    <location>
        <begin position="23"/>
        <end position="41"/>
    </location>
</feature>
<dbReference type="InterPro" id="IPR026410">
    <property type="entry name" value="OlisacTrfase_arch"/>
</dbReference>
<feature type="transmembrane region" description="Helical" evidence="18">
    <location>
        <begin position="150"/>
        <end position="167"/>
    </location>
</feature>
<keyword evidence="11" id="KW-0460">Magnesium</keyword>
<keyword evidence="9 18" id="KW-0812">Transmembrane</keyword>
<evidence type="ECO:0000256" key="17">
    <source>
        <dbReference type="SAM" id="MobiDB-lite"/>
    </source>
</evidence>
<dbReference type="Proteomes" id="UP000289691">
    <property type="component" value="Unassembled WGS sequence"/>
</dbReference>
<evidence type="ECO:0000313" key="23">
    <source>
        <dbReference type="Proteomes" id="UP000289691"/>
    </source>
</evidence>
<keyword evidence="7" id="KW-0328">Glycosyltransferase</keyword>
<comment type="catalytic activity">
    <reaction evidence="16">
        <text>an archaeal dolichyl phosphooligosaccharide + [protein]-L-asparagine = an archaeal dolichyl phosphate + a glycoprotein with the oligosaccharide chain attached by N-beta-D-glycosyl linkage to a protein L-asparagine.</text>
        <dbReference type="EC" id="2.4.99.21"/>
    </reaction>
</comment>
<dbReference type="PANTHER" id="PTHR13872">
    <property type="entry name" value="DOLICHYL-DIPHOSPHOOLIGOSACCHARIDE--PROTEIN GLYCOSYLTRANSFERASE SUBUNIT"/>
    <property type="match status" value="1"/>
</dbReference>
<evidence type="ECO:0000259" key="19">
    <source>
        <dbReference type="Pfam" id="PF02516"/>
    </source>
</evidence>
<feature type="transmembrane region" description="Helical" evidence="18">
    <location>
        <begin position="300"/>
        <end position="319"/>
    </location>
</feature>
<dbReference type="OrthoDB" id="82393at2157"/>
<feature type="domain" description="Oligosaccharyl transferase STT3 N-terminal" evidence="19">
    <location>
        <begin position="34"/>
        <end position="494"/>
    </location>
</feature>
<feature type="transmembrane region" description="Helical" evidence="18">
    <location>
        <begin position="394"/>
        <end position="414"/>
    </location>
</feature>
<feature type="transmembrane region" description="Helical" evidence="18">
    <location>
        <begin position="120"/>
        <end position="143"/>
    </location>
</feature>
<feature type="compositionally biased region" description="Low complexity" evidence="17">
    <location>
        <begin position="970"/>
        <end position="995"/>
    </location>
</feature>
<feature type="domain" description="Archaeal glycosylation protein B peripheral" evidence="20">
    <location>
        <begin position="836"/>
        <end position="927"/>
    </location>
</feature>
<dbReference type="InterPro" id="IPR048307">
    <property type="entry name" value="STT3_N"/>
</dbReference>
<evidence type="ECO:0000256" key="6">
    <source>
        <dbReference type="ARBA" id="ARBA00012602"/>
    </source>
</evidence>
<dbReference type="RefSeq" id="WP_129068700.1">
    <property type="nucleotide sequence ID" value="NZ_RDFA01000003.1"/>
</dbReference>
<keyword evidence="8 22" id="KW-0808">Transferase</keyword>
<evidence type="ECO:0000256" key="14">
    <source>
        <dbReference type="ARBA" id="ARBA00023211"/>
    </source>
</evidence>
<dbReference type="EMBL" id="RDFA01000003">
    <property type="protein sequence ID" value="RXK49104.1"/>
    <property type="molecule type" value="Genomic_DNA"/>
</dbReference>
<dbReference type="GO" id="GO:0005886">
    <property type="term" value="C:plasma membrane"/>
    <property type="evidence" value="ECO:0007669"/>
    <property type="project" value="UniProtKB-SubCell"/>
</dbReference>
<comment type="cofactor">
    <cofactor evidence="2">
        <name>Mg(2+)</name>
        <dbReference type="ChEBI" id="CHEBI:18420"/>
    </cofactor>
</comment>
<dbReference type="InterPro" id="IPR054479">
    <property type="entry name" value="AglB-like_core"/>
</dbReference>
<evidence type="ECO:0000313" key="22">
    <source>
        <dbReference type="EMBL" id="RXK49104.1"/>
    </source>
</evidence>
<name>A0A498L2J4_9EURY</name>
<keyword evidence="13 18" id="KW-0472">Membrane</keyword>
<feature type="compositionally biased region" description="Polar residues" evidence="17">
    <location>
        <begin position="955"/>
        <end position="969"/>
    </location>
</feature>
<keyword evidence="23" id="KW-1185">Reference proteome</keyword>
<gene>
    <name evidence="22" type="ORF">EAF64_09245</name>
</gene>
<comment type="pathway">
    <text evidence="4">Protein modification; protein glycosylation.</text>
</comment>
<keyword evidence="10" id="KW-0479">Metal-binding</keyword>
<evidence type="ECO:0000256" key="15">
    <source>
        <dbReference type="ARBA" id="ARBA00030679"/>
    </source>
</evidence>
<dbReference type="PANTHER" id="PTHR13872:SF1">
    <property type="entry name" value="DOLICHYL-DIPHOSPHOOLIGOSACCHARIDE--PROTEIN GLYCOSYLTRANSFERASE SUBUNIT STT3B"/>
    <property type="match status" value="1"/>
</dbReference>
<evidence type="ECO:0000256" key="2">
    <source>
        <dbReference type="ARBA" id="ARBA00001946"/>
    </source>
</evidence>
<dbReference type="EC" id="2.4.99.21" evidence="6"/>
<accession>A0A498L2J4</accession>
<evidence type="ECO:0000256" key="18">
    <source>
        <dbReference type="SAM" id="Phobius"/>
    </source>
</evidence>
<comment type="similarity">
    <text evidence="5">Belongs to the STT3 family.</text>
</comment>
<proteinExistence type="inferred from homology"/>
<comment type="subcellular location">
    <subcellularLocation>
        <location evidence="3">Cell membrane</location>
        <topology evidence="3">Multi-pass membrane protein</topology>
    </subcellularLocation>
</comment>
<feature type="transmembrane region" description="Helical" evidence="18">
    <location>
        <begin position="179"/>
        <end position="199"/>
    </location>
</feature>
<evidence type="ECO:0000256" key="10">
    <source>
        <dbReference type="ARBA" id="ARBA00022723"/>
    </source>
</evidence>
<feature type="domain" description="AglB-like core" evidence="21">
    <location>
        <begin position="522"/>
        <end position="633"/>
    </location>
</feature>
<feature type="region of interest" description="Disordered" evidence="17">
    <location>
        <begin position="952"/>
        <end position="1011"/>
    </location>
</feature>
<dbReference type="GO" id="GO:0046872">
    <property type="term" value="F:metal ion binding"/>
    <property type="evidence" value="ECO:0007669"/>
    <property type="project" value="UniProtKB-KW"/>
</dbReference>
<dbReference type="Pfam" id="PF18079">
    <property type="entry name" value="AglB_L1"/>
    <property type="match status" value="1"/>
</dbReference>
<feature type="transmembrane region" description="Helical" evidence="18">
    <location>
        <begin position="449"/>
        <end position="468"/>
    </location>
</feature>
<evidence type="ECO:0000256" key="11">
    <source>
        <dbReference type="ARBA" id="ARBA00022842"/>
    </source>
</evidence>
<comment type="cofactor">
    <cofactor evidence="1">
        <name>Mn(2+)</name>
        <dbReference type="ChEBI" id="CHEBI:29035"/>
    </cofactor>
</comment>
<organism evidence="22 23">
    <name type="scientific">Halorientalis pallida</name>
    <dbReference type="NCBI Taxonomy" id="2479928"/>
    <lineage>
        <taxon>Archaea</taxon>
        <taxon>Methanobacteriati</taxon>
        <taxon>Methanobacteriota</taxon>
        <taxon>Stenosarchaea group</taxon>
        <taxon>Halobacteria</taxon>
        <taxon>Halobacteriales</taxon>
        <taxon>Haloarculaceae</taxon>
        <taxon>Halorientalis</taxon>
    </lineage>
</organism>
<dbReference type="Pfam" id="PF22627">
    <property type="entry name" value="AglB_core-like"/>
    <property type="match status" value="1"/>
</dbReference>
<evidence type="ECO:0000259" key="20">
    <source>
        <dbReference type="Pfam" id="PF18079"/>
    </source>
</evidence>
<comment type="caution">
    <text evidence="22">The sequence shown here is derived from an EMBL/GenBank/DDBJ whole genome shotgun (WGS) entry which is preliminary data.</text>
</comment>
<sequence>MSQRRGYFEDFDVGNVLGDVQDWYHIPTLVALLGFMLWVRVQNWSNFVRGGEVFFQGNDAWYHYRQTQYVVHNWPQTMPFDPWTYFPYGTSSGQFGTLFDQLIATVALVVGLGNPSDQTVAMAVLIAPAVFGALVAIPVYFAGKRLGGRFGGLVSVLILALSSGSFLNRSIVGFSDHHVAEALLQMTAVVAIMVAVSVAEEEMPVWELLVNREWDALRRPTGWATLAGVAMALYIWVWPPAILLVGIFGIFLVVQLNVDYLRGRSPEHIAFVGAVALVVTGLLSFVPLSTFELTAVDFTFIQPLLAFAVAAGAVFMAWLARQVDDADVDRWAYPAAVFGAIAAVAVLAAVVVPDVFGYIVKNTQRFIGLSGGAQAGTIGEAQRLPLGDLLPQLFGSYGLAWFGAFAGLVVMLVGHVRGTERRAETIFVMIWTVMMLLATLTQIRFGYYLTLPVAVLNAYVIALIAKYVSPSGSLEGVETFQVLTIMAVLILVVAPMVVPMTSGSSTAVQTGSQAAPSSGVVGWSDSLDWMNDNTPAPGTLGGADNGMEFTGAFPREDDYDYPDGAYGVMSWWDYGHWITQRGERIPNANPFQQGAPEAANFLLAPNEQQANDVIEQVSEDDAQTRYVMIDWKMVNTYSRLSRGKFFAPIVFNESTTATDYYSRVIDIGSGQPRVGYNLKTQRYYESMVNRLWYFHGSGRQPRPVVMDYDTRQTQNGELKVLPTDDRQPYRVYNSMREARDFVEDDGSAQLGGVGPNPPEAVDALDHYRLVYNSNTSAFQPRSPYARGFQREATSLAGGIQNFRNSSRTELQGIQSILLGPQSPSPPWTKVFERVPGATIEGTGPANRTVVASVPIELNSGNSTFRYVQRVQTGPDGEFSMTVPYSTTGYDNWGPEQGYTDVAVEAAGPYTIRTGVTQNLSSGSSYVYNATADVSEAKVIGEDDSPVQVTLERTDLTQPQPDENESSANQTSGDGTTGDDSTSDGSTNTSTDGSESPSLIAEPAGGAGVVAP</sequence>